<dbReference type="Proteomes" id="UP001295684">
    <property type="component" value="Unassembled WGS sequence"/>
</dbReference>
<protein>
    <submittedName>
        <fullName evidence="1">Uncharacterized protein</fullName>
    </submittedName>
</protein>
<proteinExistence type="predicted"/>
<sequence length="291" mass="33414">MDATFSNFKLQNFKGVNCLDKERFMKKFNLLHDKKDQDRGLPNIKIATKYLSKFVDKELGGRTLREKLSLDQNDGQKTNELAQKDFCQFIRRGRKHPKVLLPMKNKRQIKAFSVESNIRRNGPETKSLSHRNSSLYEISTSCTQSGIQDPPHVGANSLEAREPLPSNLKNIQPTLSAINVYTSLRNNVSRGDLLRQGYFASDVMIRQKQFSSARKPLQSVQIDSQPILTKRRLDDIQIQNIPKKIYLKNMTPDLMNKIPSKLLQVIENREVCTNSPCFIAKLEHSIARKQC</sequence>
<accession>A0AAD1XF95</accession>
<keyword evidence="2" id="KW-1185">Reference proteome</keyword>
<gene>
    <name evidence="1" type="ORF">ECRASSUSDP1_LOCUS10353</name>
</gene>
<reference evidence="1" key="1">
    <citation type="submission" date="2023-07" db="EMBL/GenBank/DDBJ databases">
        <authorList>
            <consortium name="AG Swart"/>
            <person name="Singh M."/>
            <person name="Singh A."/>
            <person name="Seah K."/>
            <person name="Emmerich C."/>
        </authorList>
    </citation>
    <scope>NUCLEOTIDE SEQUENCE</scope>
    <source>
        <strain evidence="1">DP1</strain>
    </source>
</reference>
<evidence type="ECO:0000313" key="2">
    <source>
        <dbReference type="Proteomes" id="UP001295684"/>
    </source>
</evidence>
<organism evidence="1 2">
    <name type="scientific">Euplotes crassus</name>
    <dbReference type="NCBI Taxonomy" id="5936"/>
    <lineage>
        <taxon>Eukaryota</taxon>
        <taxon>Sar</taxon>
        <taxon>Alveolata</taxon>
        <taxon>Ciliophora</taxon>
        <taxon>Intramacronucleata</taxon>
        <taxon>Spirotrichea</taxon>
        <taxon>Hypotrichia</taxon>
        <taxon>Euplotida</taxon>
        <taxon>Euplotidae</taxon>
        <taxon>Moneuplotes</taxon>
    </lineage>
</organism>
<evidence type="ECO:0000313" key="1">
    <source>
        <dbReference type="EMBL" id="CAI2369056.1"/>
    </source>
</evidence>
<comment type="caution">
    <text evidence="1">The sequence shown here is derived from an EMBL/GenBank/DDBJ whole genome shotgun (WGS) entry which is preliminary data.</text>
</comment>
<name>A0AAD1XF95_EUPCR</name>
<dbReference type="AlphaFoldDB" id="A0AAD1XF95"/>
<dbReference type="EMBL" id="CAMPGE010010207">
    <property type="protein sequence ID" value="CAI2369056.1"/>
    <property type="molecule type" value="Genomic_DNA"/>
</dbReference>